<evidence type="ECO:0000259" key="4">
    <source>
        <dbReference type="Pfam" id="PF00370"/>
    </source>
</evidence>
<gene>
    <name evidence="6" type="ORF">IAA53_04925</name>
</gene>
<dbReference type="SUPFAM" id="SSF53067">
    <property type="entry name" value="Actin-like ATPase domain"/>
    <property type="match status" value="2"/>
</dbReference>
<dbReference type="InterPro" id="IPR018485">
    <property type="entry name" value="FGGY_C"/>
</dbReference>
<dbReference type="GO" id="GO:0016301">
    <property type="term" value="F:kinase activity"/>
    <property type="evidence" value="ECO:0007669"/>
    <property type="project" value="UniProtKB-KW"/>
</dbReference>
<evidence type="ECO:0000256" key="2">
    <source>
        <dbReference type="ARBA" id="ARBA00022679"/>
    </source>
</evidence>
<reference evidence="6" key="1">
    <citation type="submission" date="2020-10" db="EMBL/GenBank/DDBJ databases">
        <authorList>
            <person name="Gilroy R."/>
        </authorList>
    </citation>
    <scope>NUCLEOTIDE SEQUENCE</scope>
    <source>
        <strain evidence="6">ChiBcec15-4380</strain>
    </source>
</reference>
<comment type="caution">
    <text evidence="6">The sequence shown here is derived from an EMBL/GenBank/DDBJ whole genome shotgun (WGS) entry which is preliminary data.</text>
</comment>
<dbReference type="PANTHER" id="PTHR43095">
    <property type="entry name" value="SUGAR KINASE"/>
    <property type="match status" value="1"/>
</dbReference>
<evidence type="ECO:0000256" key="1">
    <source>
        <dbReference type="ARBA" id="ARBA00009156"/>
    </source>
</evidence>
<dbReference type="GO" id="GO:0005975">
    <property type="term" value="P:carbohydrate metabolic process"/>
    <property type="evidence" value="ECO:0007669"/>
    <property type="project" value="InterPro"/>
</dbReference>
<keyword evidence="2" id="KW-0808">Transferase</keyword>
<dbReference type="CDD" id="cd07809">
    <property type="entry name" value="ASKHA_NBD_FGGY_BaXK-like"/>
    <property type="match status" value="1"/>
</dbReference>
<dbReference type="PANTHER" id="PTHR43095:SF5">
    <property type="entry name" value="XYLULOSE KINASE"/>
    <property type="match status" value="1"/>
</dbReference>
<dbReference type="Gene3D" id="3.30.420.40">
    <property type="match status" value="2"/>
</dbReference>
<evidence type="ECO:0000259" key="5">
    <source>
        <dbReference type="Pfam" id="PF02782"/>
    </source>
</evidence>
<dbReference type="EMBL" id="DVHE01000043">
    <property type="protein sequence ID" value="HIR50615.1"/>
    <property type="molecule type" value="Genomic_DNA"/>
</dbReference>
<dbReference type="Proteomes" id="UP000824239">
    <property type="component" value="Unassembled WGS sequence"/>
</dbReference>
<evidence type="ECO:0000313" key="7">
    <source>
        <dbReference type="Proteomes" id="UP000824239"/>
    </source>
</evidence>
<dbReference type="InterPro" id="IPR043129">
    <property type="entry name" value="ATPase_NBD"/>
</dbReference>
<proteinExistence type="inferred from homology"/>
<protein>
    <submittedName>
        <fullName evidence="6">FGGY-family carbohydrate kinase</fullName>
    </submittedName>
</protein>
<name>A0A9D1DHA1_9FIRM</name>
<dbReference type="AlphaFoldDB" id="A0A9D1DHA1"/>
<reference evidence="6" key="2">
    <citation type="journal article" date="2021" name="PeerJ">
        <title>Extensive microbial diversity within the chicken gut microbiome revealed by metagenomics and culture.</title>
        <authorList>
            <person name="Gilroy R."/>
            <person name="Ravi A."/>
            <person name="Getino M."/>
            <person name="Pursley I."/>
            <person name="Horton D.L."/>
            <person name="Alikhan N.F."/>
            <person name="Baker D."/>
            <person name="Gharbi K."/>
            <person name="Hall N."/>
            <person name="Watson M."/>
            <person name="Adriaenssens E.M."/>
            <person name="Foster-Nyarko E."/>
            <person name="Jarju S."/>
            <person name="Secka A."/>
            <person name="Antonio M."/>
            <person name="Oren A."/>
            <person name="Chaudhuri R.R."/>
            <person name="La Ragione R."/>
            <person name="Hildebrand F."/>
            <person name="Pallen M.J."/>
        </authorList>
    </citation>
    <scope>NUCLEOTIDE SEQUENCE</scope>
    <source>
        <strain evidence="6">ChiBcec15-4380</strain>
    </source>
</reference>
<accession>A0A9D1DHA1</accession>
<dbReference type="InterPro" id="IPR018484">
    <property type="entry name" value="FGGY_N"/>
</dbReference>
<feature type="domain" description="Carbohydrate kinase FGGY N-terminal" evidence="4">
    <location>
        <begin position="13"/>
        <end position="238"/>
    </location>
</feature>
<dbReference type="Pfam" id="PF02782">
    <property type="entry name" value="FGGY_C"/>
    <property type="match status" value="1"/>
</dbReference>
<feature type="domain" description="Carbohydrate kinase FGGY C-terminal" evidence="5">
    <location>
        <begin position="274"/>
        <end position="472"/>
    </location>
</feature>
<evidence type="ECO:0000256" key="3">
    <source>
        <dbReference type="ARBA" id="ARBA00022777"/>
    </source>
</evidence>
<organism evidence="6 7">
    <name type="scientific">Candidatus Avoscillospira avicola</name>
    <dbReference type="NCBI Taxonomy" id="2840706"/>
    <lineage>
        <taxon>Bacteria</taxon>
        <taxon>Bacillati</taxon>
        <taxon>Bacillota</taxon>
        <taxon>Clostridia</taxon>
        <taxon>Eubacteriales</taxon>
        <taxon>Oscillospiraceae</taxon>
        <taxon>Oscillospiraceae incertae sedis</taxon>
        <taxon>Candidatus Avoscillospira</taxon>
    </lineage>
</organism>
<keyword evidence="3 6" id="KW-0418">Kinase</keyword>
<dbReference type="Pfam" id="PF00370">
    <property type="entry name" value="FGGY_N"/>
    <property type="match status" value="1"/>
</dbReference>
<sequence length="561" mass="60623">MEQAEAIRSSKTYLGIEFGSTRIKAVLIDEKGTPLASGDHAWENRYENDIWTYSLEDVWEGVQDAYRNLAKDVEAKYGEPLTQVGALGISAMMHGYLAFDRDGKLLVPFRTWRNTITGPAAAELTELLQFNMPQRWTVSHLHQAILNGESHVKDISLLTTLAGYVHWQLTGEKVLGVGDASGVFPIDSDAMDYDQAKLDLYERHIAAHGFPWKLRDILPRMLPAGAEAGHLTEAGAKLLDPTGTLQPGCLVCPPEGDAGTGMTATNAVAARTGNVSAGTSIFAMVVLEKNLSQVHEEIDMVTTPSGKPVAMVHCNNCTNEINAWASVFRGFLEALGQKADMNAVYTAMFRSALAADQDAGGLLLYNYLSGEPVAGFSEGRPLMARTPEGKLNFPNFMRAQLYSAVATLKLGMKILDDEHVALDRLMGHGGYFKTPEVGQKIMASALGVPVSVMETAGEGGPWGMALLAAYAANKQPGQTLEDYLDREIFAGQACTTIGPDAAEAAGFEAFMARYSQGLAVERSAVEHLQSSNVYKRRTPNASEQDGILVRGGCSGLVWKLK</sequence>
<evidence type="ECO:0000313" key="6">
    <source>
        <dbReference type="EMBL" id="HIR50615.1"/>
    </source>
</evidence>
<dbReference type="InterPro" id="IPR050406">
    <property type="entry name" value="FGGY_Carb_Kinase"/>
</dbReference>
<comment type="similarity">
    <text evidence="1">Belongs to the FGGY kinase family.</text>
</comment>